<organism evidence="4 5">
    <name type="scientific">Daucus carota subsp. sativus</name>
    <name type="common">Carrot</name>
    <dbReference type="NCBI Taxonomy" id="79200"/>
    <lineage>
        <taxon>Eukaryota</taxon>
        <taxon>Viridiplantae</taxon>
        <taxon>Streptophyta</taxon>
        <taxon>Embryophyta</taxon>
        <taxon>Tracheophyta</taxon>
        <taxon>Spermatophyta</taxon>
        <taxon>Magnoliopsida</taxon>
        <taxon>eudicotyledons</taxon>
        <taxon>Gunneridae</taxon>
        <taxon>Pentapetalae</taxon>
        <taxon>asterids</taxon>
        <taxon>campanulids</taxon>
        <taxon>Apiales</taxon>
        <taxon>Apiaceae</taxon>
        <taxon>Apioideae</taxon>
        <taxon>Scandiceae</taxon>
        <taxon>Daucinae</taxon>
        <taxon>Daucus</taxon>
        <taxon>Daucus sect. Daucus</taxon>
    </lineage>
</organism>
<evidence type="ECO:0000256" key="3">
    <source>
        <dbReference type="SAM" id="SignalP"/>
    </source>
</evidence>
<feature type="region of interest" description="Disordered" evidence="2">
    <location>
        <begin position="59"/>
        <end position="83"/>
    </location>
</feature>
<sequence length="387" mass="42325">MWQLLLAAALAGSGLFVKRLRDSNSSKTHSDSSSKPAVQISECEKSSIFRFSSADESPVKTSKKSRKKSGFVSRGGGNDGNEKRGVGGLGLVVDLSKSRRRLVVCFNNKKKRSACRDESAQCPPKAGSSFALGFGAGLMCMMSAKSEISRLNSVIDETTKVVQQLKTEVASKKTARHPDISFLGADGNANMKKSRKSCSQLLLDKTSSGNILNSRPGSSSRSNEGECGSSCLTEDFQSGLLMDQLEAELQSELQKLPWCTAEASVPERGSDYFETEVTTEEFDKLDNPDLITYEDNRVLPSELDQKLRLLLLEQQESQIAELESELQQSHSELNDKELELQTLKDCIRHLTEVSIGSESIMGPESEKLGPASKGQWPVKITYSCCTK</sequence>
<reference evidence="4" key="2">
    <citation type="submission" date="2022-03" db="EMBL/GenBank/DDBJ databases">
        <title>Draft title - Genomic analysis of global carrot germplasm unveils the trajectory of domestication and the origin of high carotenoid orange carrot.</title>
        <authorList>
            <person name="Iorizzo M."/>
            <person name="Ellison S."/>
            <person name="Senalik D."/>
            <person name="Macko-Podgorni A."/>
            <person name="Grzebelus D."/>
            <person name="Bostan H."/>
            <person name="Rolling W."/>
            <person name="Curaba J."/>
            <person name="Simon P."/>
        </authorList>
    </citation>
    <scope>NUCLEOTIDE SEQUENCE</scope>
    <source>
        <tissue evidence="4">Leaf</tissue>
    </source>
</reference>
<evidence type="ECO:0000313" key="4">
    <source>
        <dbReference type="EMBL" id="WOH06075.1"/>
    </source>
</evidence>
<proteinExistence type="predicted"/>
<dbReference type="AlphaFoldDB" id="A0AAF0XDJ7"/>
<name>A0AAF0XDJ7_DAUCS</name>
<dbReference type="PANTHER" id="PTHR33476">
    <property type="entry name" value="EMB|CAB62613.1"/>
    <property type="match status" value="1"/>
</dbReference>
<protein>
    <submittedName>
        <fullName evidence="4">Uncharacterized protein</fullName>
    </submittedName>
</protein>
<gene>
    <name evidence="4" type="ORF">DCAR_0625498</name>
</gene>
<keyword evidence="5" id="KW-1185">Reference proteome</keyword>
<dbReference type="Proteomes" id="UP000077755">
    <property type="component" value="Chromosome 6"/>
</dbReference>
<keyword evidence="3" id="KW-0732">Signal</keyword>
<feature type="signal peptide" evidence="3">
    <location>
        <begin position="1"/>
        <end position="16"/>
    </location>
</feature>
<feature type="coiled-coil region" evidence="1">
    <location>
        <begin position="312"/>
        <end position="339"/>
    </location>
</feature>
<accession>A0AAF0XDJ7</accession>
<feature type="chain" id="PRO_5042155968" evidence="3">
    <location>
        <begin position="17"/>
        <end position="387"/>
    </location>
</feature>
<dbReference type="InterPro" id="IPR040348">
    <property type="entry name" value="POLAR-like"/>
</dbReference>
<dbReference type="GO" id="GO:0008356">
    <property type="term" value="P:asymmetric cell division"/>
    <property type="evidence" value="ECO:0007669"/>
    <property type="project" value="InterPro"/>
</dbReference>
<reference evidence="4" key="1">
    <citation type="journal article" date="2016" name="Nat. Genet.">
        <title>A high-quality carrot genome assembly provides new insights into carotenoid accumulation and asterid genome evolution.</title>
        <authorList>
            <person name="Iorizzo M."/>
            <person name="Ellison S."/>
            <person name="Senalik D."/>
            <person name="Zeng P."/>
            <person name="Satapoomin P."/>
            <person name="Huang J."/>
            <person name="Bowman M."/>
            <person name="Iovene M."/>
            <person name="Sanseverino W."/>
            <person name="Cavagnaro P."/>
            <person name="Yildiz M."/>
            <person name="Macko-Podgorni A."/>
            <person name="Moranska E."/>
            <person name="Grzebelus E."/>
            <person name="Grzebelus D."/>
            <person name="Ashrafi H."/>
            <person name="Zheng Z."/>
            <person name="Cheng S."/>
            <person name="Spooner D."/>
            <person name="Van Deynze A."/>
            <person name="Simon P."/>
        </authorList>
    </citation>
    <scope>NUCLEOTIDE SEQUENCE</scope>
    <source>
        <tissue evidence="4">Leaf</tissue>
    </source>
</reference>
<feature type="compositionally biased region" description="Polar residues" evidence="2">
    <location>
        <begin position="207"/>
        <end position="222"/>
    </location>
</feature>
<dbReference type="EMBL" id="CP093348">
    <property type="protein sequence ID" value="WOH06075.1"/>
    <property type="molecule type" value="Genomic_DNA"/>
</dbReference>
<evidence type="ECO:0000256" key="2">
    <source>
        <dbReference type="SAM" id="MobiDB-lite"/>
    </source>
</evidence>
<evidence type="ECO:0000313" key="5">
    <source>
        <dbReference type="Proteomes" id="UP000077755"/>
    </source>
</evidence>
<dbReference type="PANTHER" id="PTHR33476:SF4">
    <property type="entry name" value="POLAR LOCALIZATION DURING ASYMMETRIC DIVISION AND PROTEIN"/>
    <property type="match status" value="1"/>
</dbReference>
<evidence type="ECO:0000256" key="1">
    <source>
        <dbReference type="SAM" id="Coils"/>
    </source>
</evidence>
<feature type="region of interest" description="Disordered" evidence="2">
    <location>
        <begin position="207"/>
        <end position="228"/>
    </location>
</feature>
<keyword evidence="1" id="KW-0175">Coiled coil</keyword>